<dbReference type="Gene3D" id="1.10.540.10">
    <property type="entry name" value="Acyl-CoA dehydrogenase/oxidase, N-terminal domain"/>
    <property type="match status" value="1"/>
</dbReference>
<evidence type="ECO:0000313" key="1">
    <source>
        <dbReference type="EMBL" id="MBE9041845.1"/>
    </source>
</evidence>
<dbReference type="Gene3D" id="2.40.110.10">
    <property type="entry name" value="Butyryl-CoA Dehydrogenase, subunit A, domain 2"/>
    <property type="match status" value="1"/>
</dbReference>
<reference evidence="1" key="1">
    <citation type="submission" date="2020-10" db="EMBL/GenBank/DDBJ databases">
        <authorList>
            <person name="Castelo-Branco R."/>
            <person name="Eusebio N."/>
            <person name="Adriana R."/>
            <person name="Vieira A."/>
            <person name="Brugerolle De Fraissinette N."/>
            <person name="Rezende De Castro R."/>
            <person name="Schneider M.P."/>
            <person name="Vasconcelos V."/>
            <person name="Leao P.N."/>
        </authorList>
    </citation>
    <scope>NUCLEOTIDE SEQUENCE</scope>
    <source>
        <strain evidence="1">LEGE 11467</strain>
    </source>
</reference>
<keyword evidence="2" id="KW-1185">Reference proteome</keyword>
<gene>
    <name evidence="1" type="ORF">IQ235_13755</name>
</gene>
<dbReference type="InterPro" id="IPR046373">
    <property type="entry name" value="Acyl-CoA_Oxase/DH_mid-dom_sf"/>
</dbReference>
<dbReference type="PANTHER" id="PTHR43884">
    <property type="entry name" value="ACYL-COA DEHYDROGENASE"/>
    <property type="match status" value="1"/>
</dbReference>
<feature type="non-terminal residue" evidence="1">
    <location>
        <position position="354"/>
    </location>
</feature>
<organism evidence="1 2">
    <name type="scientific">Zarconia navalis LEGE 11467</name>
    <dbReference type="NCBI Taxonomy" id="1828826"/>
    <lineage>
        <taxon>Bacteria</taxon>
        <taxon>Bacillati</taxon>
        <taxon>Cyanobacteriota</taxon>
        <taxon>Cyanophyceae</taxon>
        <taxon>Oscillatoriophycideae</taxon>
        <taxon>Oscillatoriales</taxon>
        <taxon>Oscillatoriales incertae sedis</taxon>
        <taxon>Zarconia</taxon>
        <taxon>Zarconia navalis</taxon>
    </lineage>
</organism>
<sequence>MAIQIQVSNRLDAARFYLQEFVAPQADLVDRDWGALRSVLMGLGDRGLLALRLEVTEEVFDSFQETVARYSGALAFLQTQHQSAAAMVASSSNELLKQDYLPHLATGGRLLGVGFSQLRRAGAPPVRARRVDAGYQIDGQVPWVTGWGYFQEFIVGAMLPDGQAVFGIVPFAPIDRGKDGAIAFGEPMQLNAMTATNTVTARLDRWFLPPERVVSLKPTGWMEKQALENSLRHSFFPLGCARAGLDILWETAQRKQQRFMFEAFEALNIELKDCRDRIFARVRANEVSDNPIELRSRAIDLAVRCAHAAVTVSRGAANYRHHRAGRVYREALAYTVFGQTTAVMEATLARLVRA</sequence>
<dbReference type="InterPro" id="IPR037069">
    <property type="entry name" value="AcylCoA_DH/ox_N_sf"/>
</dbReference>
<dbReference type="SUPFAM" id="SSF56645">
    <property type="entry name" value="Acyl-CoA dehydrogenase NM domain-like"/>
    <property type="match status" value="1"/>
</dbReference>
<dbReference type="GO" id="GO:0003995">
    <property type="term" value="F:acyl-CoA dehydrogenase activity"/>
    <property type="evidence" value="ECO:0007669"/>
    <property type="project" value="TreeGrafter"/>
</dbReference>
<dbReference type="EMBL" id="JADEXN010000254">
    <property type="protein sequence ID" value="MBE9041845.1"/>
    <property type="molecule type" value="Genomic_DNA"/>
</dbReference>
<proteinExistence type="predicted"/>
<name>A0A928Z8R7_9CYAN</name>
<dbReference type="PANTHER" id="PTHR43884:SF12">
    <property type="entry name" value="ISOVALERYL-COA DEHYDROGENASE, MITOCHONDRIAL-RELATED"/>
    <property type="match status" value="1"/>
</dbReference>
<accession>A0A928Z8R7</accession>
<protein>
    <submittedName>
        <fullName evidence="1">Acyl-CoA/acyl-ACP dehydrogenase</fullName>
    </submittedName>
</protein>
<evidence type="ECO:0000313" key="2">
    <source>
        <dbReference type="Proteomes" id="UP000621799"/>
    </source>
</evidence>
<dbReference type="Proteomes" id="UP000621799">
    <property type="component" value="Unassembled WGS sequence"/>
</dbReference>
<dbReference type="GO" id="GO:0050660">
    <property type="term" value="F:flavin adenine dinucleotide binding"/>
    <property type="evidence" value="ECO:0007669"/>
    <property type="project" value="InterPro"/>
</dbReference>
<dbReference type="AlphaFoldDB" id="A0A928Z8R7"/>
<comment type="caution">
    <text evidence="1">The sequence shown here is derived from an EMBL/GenBank/DDBJ whole genome shotgun (WGS) entry which is preliminary data.</text>
</comment>
<dbReference type="InterPro" id="IPR009100">
    <property type="entry name" value="AcylCoA_DH/oxidase_NM_dom_sf"/>
</dbReference>
<dbReference type="RefSeq" id="WP_264322035.1">
    <property type="nucleotide sequence ID" value="NZ_JADEXN010000254.1"/>
</dbReference>